<dbReference type="Gene3D" id="2.60.40.3470">
    <property type="match status" value="1"/>
</dbReference>
<evidence type="ECO:0000313" key="11">
    <source>
        <dbReference type="EMBL" id="MEI2456584.1"/>
    </source>
</evidence>
<keyword evidence="6" id="KW-0472">Membrane</keyword>
<dbReference type="InterPro" id="IPR021731">
    <property type="entry name" value="AMIN_dom"/>
</dbReference>
<dbReference type="SMART" id="SM00965">
    <property type="entry name" value="STN"/>
    <property type="match status" value="1"/>
</dbReference>
<evidence type="ECO:0000313" key="12">
    <source>
        <dbReference type="Proteomes" id="UP001387215"/>
    </source>
</evidence>
<evidence type="ECO:0000256" key="2">
    <source>
        <dbReference type="ARBA" id="ARBA00006304"/>
    </source>
</evidence>
<dbReference type="Pfam" id="PF11741">
    <property type="entry name" value="AMIN"/>
    <property type="match status" value="1"/>
</dbReference>
<proteinExistence type="inferred from homology"/>
<dbReference type="Proteomes" id="UP001387215">
    <property type="component" value="Unassembled WGS sequence"/>
</dbReference>
<evidence type="ECO:0000259" key="10">
    <source>
        <dbReference type="SMART" id="SM00965"/>
    </source>
</evidence>
<dbReference type="InterPro" id="IPR001775">
    <property type="entry name" value="GspD/PilQ"/>
</dbReference>
<feature type="domain" description="Secretin/TonB short N-terminal" evidence="10">
    <location>
        <begin position="222"/>
        <end position="270"/>
    </location>
</feature>
<dbReference type="PROSITE" id="PS00875">
    <property type="entry name" value="T2SP_D"/>
    <property type="match status" value="1"/>
</dbReference>
<dbReference type="InterPro" id="IPR051808">
    <property type="entry name" value="Type_IV_pilus_biogenesis"/>
</dbReference>
<evidence type="ECO:0000256" key="6">
    <source>
        <dbReference type="ARBA" id="ARBA00023136"/>
    </source>
</evidence>
<evidence type="ECO:0000256" key="8">
    <source>
        <dbReference type="RuleBase" id="RU004004"/>
    </source>
</evidence>
<feature type="chain" id="PRO_5045452338" evidence="9">
    <location>
        <begin position="24"/>
        <end position="677"/>
    </location>
</feature>
<keyword evidence="3 8" id="KW-0813">Transport</keyword>
<dbReference type="InterPro" id="IPR004846">
    <property type="entry name" value="T2SS/T3SS_dom"/>
</dbReference>
<dbReference type="Pfam" id="PF03958">
    <property type="entry name" value="Secretin_N"/>
    <property type="match status" value="1"/>
</dbReference>
<dbReference type="Pfam" id="PF07660">
    <property type="entry name" value="STN"/>
    <property type="match status" value="1"/>
</dbReference>
<evidence type="ECO:0000256" key="9">
    <source>
        <dbReference type="SAM" id="SignalP"/>
    </source>
</evidence>
<reference evidence="11 12" key="1">
    <citation type="submission" date="2024-02" db="EMBL/GenBank/DDBJ databases">
        <title>Lysobacter Genome Sequencing and Mining.</title>
        <authorList>
            <person name="Bierman J."/>
            <person name="Walker M.C."/>
        </authorList>
    </citation>
    <scope>NUCLEOTIDE SEQUENCE [LARGE SCALE GENOMIC DNA]</scope>
    <source>
        <strain evidence="11 12">PB6250</strain>
    </source>
</reference>
<dbReference type="InterPro" id="IPR038591">
    <property type="entry name" value="NolW-like_sf"/>
</dbReference>
<protein>
    <submittedName>
        <fullName evidence="11">Type IV pilus secretin PilQ</fullName>
    </submittedName>
</protein>
<comment type="subcellular location">
    <subcellularLocation>
        <location evidence="1 8">Cell outer membrane</location>
    </subcellularLocation>
</comment>
<feature type="signal peptide" evidence="9">
    <location>
        <begin position="1"/>
        <end position="23"/>
    </location>
</feature>
<keyword evidence="5" id="KW-0653">Protein transport</keyword>
<dbReference type="Pfam" id="PF00263">
    <property type="entry name" value="Secretin"/>
    <property type="match status" value="1"/>
</dbReference>
<keyword evidence="7" id="KW-0998">Cell outer membrane</keyword>
<dbReference type="PRINTS" id="PR00811">
    <property type="entry name" value="BCTERIALGSPD"/>
</dbReference>
<dbReference type="InterPro" id="IPR004845">
    <property type="entry name" value="T2SS_GspD_CS"/>
</dbReference>
<dbReference type="InterPro" id="IPR013355">
    <property type="entry name" value="Pilus_4_PilQ"/>
</dbReference>
<evidence type="ECO:0000256" key="1">
    <source>
        <dbReference type="ARBA" id="ARBA00004442"/>
    </source>
</evidence>
<evidence type="ECO:0000256" key="7">
    <source>
        <dbReference type="ARBA" id="ARBA00023237"/>
    </source>
</evidence>
<comment type="similarity">
    <text evidence="2">Belongs to the bacterial secretin family. PilQ subfamily.</text>
</comment>
<dbReference type="Gene3D" id="3.30.1370.120">
    <property type="match status" value="1"/>
</dbReference>
<sequence length="677" mass="72002">MASGPRLAGLVIGLLAGISAVQAAPQTAATAPAAVPAPQVAPTPSNDPAKQLPGAISVANIDFKRGDGGSGKLIVRFSGDGAMPDLRNQGAQVLVNVGNAQLPDALQKPLNVVDFATPVQRIDARTSGTGTQLVLNTAGAYDTMAYQTGREYIVEVVPRAAAAGNRAVGAAGGKSAAGATAAASAPAPAGVTRTYSGRPVTFNFQDVPVRTVLQLVAEESNLNIVAADTVQGNVTLRLVNVPWDQALDIVLQAKGLDKRRSGNVVWVAPQAEVAKYEQDREDARIALDNRVDLTTEYIQINYHNAGQIYKALTEAKGIGGGSSGGGEGSGNNENGFLSPRGRLVADERTNTLMISDIPKKVAQMKELIRVIDRPVDQVLIEARIVIATESFARDLGARFGVSGQKGDVITSGTLESINNYRNIEAKNDLIRRQADSLSTAAARYADAGDRTKAESLQDQARSLLQTLTNPAFLFPASLNSNVGVLNPAGALAFTILGKWVNLDMEFSAMQTEGRGEVVSNPRVVTSNQREAVISQGQEVGYVTISPQQGGNSIPIPNVQFKDVLMEMKVNPTITNDGRVFLNMNVKKDEIQGFVDTSIGQVPQINKRNINTAVLVEDGQTVVIGGVYEFRDRTDLSKVPFLADIPFLGNLFKKKSRSKEKAELLIFVTPKVMQVTQR</sequence>
<dbReference type="PANTHER" id="PTHR30604:SF1">
    <property type="entry name" value="DNA UTILIZATION PROTEIN HOFQ"/>
    <property type="match status" value="1"/>
</dbReference>
<comment type="caution">
    <text evidence="11">The sequence shown here is derived from an EMBL/GenBank/DDBJ whole genome shotgun (WGS) entry which is preliminary data.</text>
</comment>
<name>A0ABU8D6E7_9GAMM</name>
<keyword evidence="4 9" id="KW-0732">Signal</keyword>
<evidence type="ECO:0000256" key="4">
    <source>
        <dbReference type="ARBA" id="ARBA00022729"/>
    </source>
</evidence>
<gene>
    <name evidence="11" type="primary">pilQ</name>
    <name evidence="11" type="ORF">V2J18_18135</name>
</gene>
<dbReference type="Gene3D" id="3.30.1370.130">
    <property type="match status" value="1"/>
</dbReference>
<dbReference type="InterPro" id="IPR005644">
    <property type="entry name" value="NolW-like"/>
</dbReference>
<accession>A0ABU8D6E7</accession>
<dbReference type="PANTHER" id="PTHR30604">
    <property type="entry name" value="PROTEIN TRANSPORT PROTEIN HOFQ"/>
    <property type="match status" value="1"/>
</dbReference>
<evidence type="ECO:0000256" key="5">
    <source>
        <dbReference type="ARBA" id="ARBA00022927"/>
    </source>
</evidence>
<organism evidence="11 12">
    <name type="scientific">Lysobacter firmicutimachus</name>
    <dbReference type="NCBI Taxonomy" id="1792846"/>
    <lineage>
        <taxon>Bacteria</taxon>
        <taxon>Pseudomonadati</taxon>
        <taxon>Pseudomonadota</taxon>
        <taxon>Gammaproteobacteria</taxon>
        <taxon>Lysobacterales</taxon>
        <taxon>Lysobacteraceae</taxon>
        <taxon>Lysobacter</taxon>
    </lineage>
</organism>
<dbReference type="NCBIfam" id="TIGR02515">
    <property type="entry name" value="IV_pilus_PilQ"/>
    <property type="match status" value="1"/>
</dbReference>
<dbReference type="EMBL" id="JBANDL010000002">
    <property type="protein sequence ID" value="MEI2456584.1"/>
    <property type="molecule type" value="Genomic_DNA"/>
</dbReference>
<evidence type="ECO:0000256" key="3">
    <source>
        <dbReference type="ARBA" id="ARBA00022448"/>
    </source>
</evidence>
<keyword evidence="12" id="KW-1185">Reference proteome</keyword>
<dbReference type="InterPro" id="IPR011662">
    <property type="entry name" value="Secretin/TonB_short_N"/>
</dbReference>